<dbReference type="STRING" id="1714016.BA724_11625"/>
<evidence type="ECO:0000313" key="1">
    <source>
        <dbReference type="EMBL" id="OES43741.1"/>
    </source>
</evidence>
<dbReference type="OrthoDB" id="2971595at2"/>
<dbReference type="EMBL" id="MAMP01000024">
    <property type="protein sequence ID" value="OES43741.1"/>
    <property type="molecule type" value="Genomic_DNA"/>
</dbReference>
<sequence length="38" mass="4316">MGTIVCKSCQSTIEHFEEEKVTVLYSHCGCDHDIEIDD</sequence>
<dbReference type="Pfam" id="PF13790">
    <property type="entry name" value="SR1P"/>
    <property type="match status" value="1"/>
</dbReference>
<protein>
    <submittedName>
        <fullName evidence="1">Phosphoesterase</fullName>
    </submittedName>
</protein>
<organism evidence="1 2">
    <name type="scientific">Domibacillus iocasae</name>
    <dbReference type="NCBI Taxonomy" id="1714016"/>
    <lineage>
        <taxon>Bacteria</taxon>
        <taxon>Bacillati</taxon>
        <taxon>Bacillota</taxon>
        <taxon>Bacilli</taxon>
        <taxon>Bacillales</taxon>
        <taxon>Bacillaceae</taxon>
        <taxon>Domibacillus</taxon>
    </lineage>
</organism>
<gene>
    <name evidence="1" type="ORF">BA724_11625</name>
</gene>
<evidence type="ECO:0000313" key="2">
    <source>
        <dbReference type="Proteomes" id="UP000095658"/>
    </source>
</evidence>
<dbReference type="RefSeq" id="WP_069939521.1">
    <property type="nucleotide sequence ID" value="NZ_MAMP01000024.1"/>
</dbReference>
<comment type="caution">
    <text evidence="1">The sequence shown here is derived from an EMBL/GenBank/DDBJ whole genome shotgun (WGS) entry which is preliminary data.</text>
</comment>
<proteinExistence type="predicted"/>
<reference evidence="1 2" key="1">
    <citation type="submission" date="2016-06" db="EMBL/GenBank/DDBJ databases">
        <title>Domibacillus iocasae genome sequencing.</title>
        <authorList>
            <person name="Verma A."/>
            <person name="Pal Y."/>
            <person name="Ojha A.K."/>
            <person name="Krishnamurthi S."/>
        </authorList>
    </citation>
    <scope>NUCLEOTIDE SEQUENCE [LARGE SCALE GENOMIC DNA]</scope>
    <source>
        <strain evidence="1 2">DSM 29979</strain>
    </source>
</reference>
<accession>A0A1E7DKY9</accession>
<dbReference type="InterPro" id="IPR025236">
    <property type="entry name" value="SR1P"/>
</dbReference>
<name>A0A1E7DKY9_9BACI</name>
<dbReference type="AlphaFoldDB" id="A0A1E7DKY9"/>
<keyword evidence="2" id="KW-1185">Reference proteome</keyword>
<dbReference type="Proteomes" id="UP000095658">
    <property type="component" value="Unassembled WGS sequence"/>
</dbReference>